<sequence>MRPSQPSPQHATTSLRSNSSTSAPRPTNFFKATMNRFLTRKKARKPEPEPKVELDLAAALPSSDNFRTSLLMPNLSARFSMLREQDDPNSKLGKASDDSVLQPRRQSRLYDFGFTGGNGLADIAEVSSVKSSIRRPFANERQDSVGSMEGYGTDDESVSMMSRARPGEGNVLFGGRQKIYKIPIGASGSTKSFGAGSSRGGMVGRPVYEDDVSMSEFQRMRQEEQKRERERERLALEQNALSESPPKSSAYSPSLSGWSSRRRGTASSTTSNAPRSSTATVATSVASRERDASSIPVPPAPGIASSTPTPPLPSGLERSNTRTKRLYDQGLDRDLHDQQSSAMTRLNSIKQRGTNGGSVTPPYRSQSRQGRHRAPSAFRTASPSPAPLESSRSNIDSAHNSPPVSPISDVGEGNPLASAINPADRGKATALGAFNKPQKFDEQQYLQRQMRMQQGRETPTFRNESPSEESTPDANPLDFGFRNRSRSTSSGQKPAPTAFSVFQKAANQMKVEDPEPSPRTEISRPESRSNQYTGHIPSSTPAAQSALYDGPHYVRRAALLPAPTRSNIAPPVHEHPAFRSNSPMPPIGRYDEKTIKTTAPAAPERTDITSKEDDSELTLSRSNPGLSTMVRQHMRTNSNVSSIYSVAPPAPLAVHTKDVSSLHQQIDSASHSNTPAHSSLSHSNPWDLEDLDTGYQAEDRSRSSGSPTDQPGHRLKHAASSGAMSNYGRPSEDHSEEIPWQQQMKKAHSRGLSSETQAERDAFAEELVQRQRDIQEKLKKSESIRSPSPTPTTKSNNALKVVGGILRTKSSRDSISARHRDDSQHSKALKMLGLGGSSSNVSLSNMSRPGTSLDNRDDDRTGRMRNPRAPKYAQGAGYAESRGPSVEQSREPSGRRRSPSASRAGRYKDDLDKAMAEGTGSRTTIYTEPSPMIPDQPSPAIPEQFQSKSASNSSTDLLSFFTANSQTTGPRMRSNSRPSAPGYLEKTLPNPQTSMPQSNFPFTPSSAMSRQPAGLPSPGVSPRPSPGPYSPGFKSSLGSTSTSYSANTTPPISNSSTPVHPYFPHHVPMRTLSGAVITSRKKSINKADISEPKLISKTSHVDLVDLPAGASLQNGMNEEDVPPVPPINPKRRRFGFGRAESSEGTSRGPSPSEASSNTSSTWSADEFDRRAQVQTKTRIRKSSSDKNLNARARHQMAPATPMPTTTAGGAAAQALSTPHGSPPVVVNEAGMF</sequence>
<feature type="compositionally biased region" description="Polar residues" evidence="1">
    <location>
        <begin position="784"/>
        <end position="798"/>
    </location>
</feature>
<feature type="compositionally biased region" description="Basic and acidic residues" evidence="1">
    <location>
        <begin position="906"/>
        <end position="915"/>
    </location>
</feature>
<feature type="region of interest" description="Disordered" evidence="1">
    <location>
        <begin position="567"/>
        <end position="586"/>
    </location>
</feature>
<feature type="compositionally biased region" description="Polar residues" evidence="1">
    <location>
        <begin position="7"/>
        <end position="25"/>
    </location>
</feature>
<feature type="region of interest" description="Disordered" evidence="1">
    <location>
        <begin position="598"/>
        <end position="627"/>
    </location>
</feature>
<feature type="region of interest" description="Disordered" evidence="1">
    <location>
        <begin position="832"/>
        <end position="1059"/>
    </location>
</feature>
<feature type="compositionally biased region" description="Polar residues" evidence="1">
    <location>
        <begin position="528"/>
        <end position="543"/>
    </location>
</feature>
<protein>
    <submittedName>
        <fullName evidence="2">Uncharacterized protein</fullName>
    </submittedName>
</protein>
<feature type="compositionally biased region" description="Polar residues" evidence="1">
    <location>
        <begin position="455"/>
        <end position="465"/>
    </location>
</feature>
<feature type="compositionally biased region" description="Polar residues" evidence="1">
    <location>
        <begin position="1046"/>
        <end position="1058"/>
    </location>
</feature>
<feature type="region of interest" description="Disordered" evidence="1">
    <location>
        <begin position="1"/>
        <end position="30"/>
    </location>
</feature>
<evidence type="ECO:0000313" key="3">
    <source>
        <dbReference type="Proteomes" id="UP000800041"/>
    </source>
</evidence>
<feature type="compositionally biased region" description="Low complexity" evidence="1">
    <location>
        <begin position="265"/>
        <end position="286"/>
    </location>
</feature>
<dbReference type="Proteomes" id="UP000800041">
    <property type="component" value="Unassembled WGS sequence"/>
</dbReference>
<feature type="compositionally biased region" description="Low complexity" evidence="1">
    <location>
        <begin position="837"/>
        <end position="847"/>
    </location>
</feature>
<feature type="compositionally biased region" description="Basic and acidic residues" evidence="1">
    <location>
        <begin position="325"/>
        <end position="337"/>
    </location>
</feature>
<feature type="region of interest" description="Disordered" evidence="1">
    <location>
        <begin position="186"/>
        <end position="545"/>
    </location>
</feature>
<feature type="region of interest" description="Disordered" evidence="1">
    <location>
        <begin position="1110"/>
        <end position="1232"/>
    </location>
</feature>
<feature type="compositionally biased region" description="Basic and acidic residues" evidence="1">
    <location>
        <begin position="218"/>
        <end position="235"/>
    </location>
</feature>
<name>A0A6G1H272_9PEZI</name>
<dbReference type="AlphaFoldDB" id="A0A6G1H272"/>
<dbReference type="OrthoDB" id="5335210at2759"/>
<feature type="compositionally biased region" description="Basic and acidic residues" evidence="1">
    <location>
        <begin position="510"/>
        <end position="527"/>
    </location>
</feature>
<feature type="compositionally biased region" description="Polar residues" evidence="1">
    <location>
        <begin position="338"/>
        <end position="353"/>
    </location>
</feature>
<feature type="compositionally biased region" description="Low complexity" evidence="1">
    <location>
        <begin position="1149"/>
        <end position="1164"/>
    </location>
</feature>
<feature type="region of interest" description="Disordered" evidence="1">
    <location>
        <begin position="655"/>
        <end position="757"/>
    </location>
</feature>
<evidence type="ECO:0000256" key="1">
    <source>
        <dbReference type="SAM" id="MobiDB-lite"/>
    </source>
</evidence>
<reference evidence="2" key="1">
    <citation type="journal article" date="2020" name="Stud. Mycol.">
        <title>101 Dothideomycetes genomes: a test case for predicting lifestyles and emergence of pathogens.</title>
        <authorList>
            <person name="Haridas S."/>
            <person name="Albert R."/>
            <person name="Binder M."/>
            <person name="Bloem J."/>
            <person name="Labutti K."/>
            <person name="Salamov A."/>
            <person name="Andreopoulos B."/>
            <person name="Baker S."/>
            <person name="Barry K."/>
            <person name="Bills G."/>
            <person name="Bluhm B."/>
            <person name="Cannon C."/>
            <person name="Castanera R."/>
            <person name="Culley D."/>
            <person name="Daum C."/>
            <person name="Ezra D."/>
            <person name="Gonzalez J."/>
            <person name="Henrissat B."/>
            <person name="Kuo A."/>
            <person name="Liang C."/>
            <person name="Lipzen A."/>
            <person name="Lutzoni F."/>
            <person name="Magnuson J."/>
            <person name="Mondo S."/>
            <person name="Nolan M."/>
            <person name="Ohm R."/>
            <person name="Pangilinan J."/>
            <person name="Park H.-J."/>
            <person name="Ramirez L."/>
            <person name="Alfaro M."/>
            <person name="Sun H."/>
            <person name="Tritt A."/>
            <person name="Yoshinaga Y."/>
            <person name="Zwiers L.-H."/>
            <person name="Turgeon B."/>
            <person name="Goodwin S."/>
            <person name="Spatafora J."/>
            <person name="Crous P."/>
            <person name="Grigoriev I."/>
        </authorList>
    </citation>
    <scope>NUCLEOTIDE SEQUENCE</scope>
    <source>
        <strain evidence="2">CBS 113979</strain>
    </source>
</reference>
<feature type="compositionally biased region" description="Polar residues" evidence="1">
    <location>
        <begin position="239"/>
        <end position="255"/>
    </location>
</feature>
<organism evidence="2 3">
    <name type="scientific">Aulographum hederae CBS 113979</name>
    <dbReference type="NCBI Taxonomy" id="1176131"/>
    <lineage>
        <taxon>Eukaryota</taxon>
        <taxon>Fungi</taxon>
        <taxon>Dikarya</taxon>
        <taxon>Ascomycota</taxon>
        <taxon>Pezizomycotina</taxon>
        <taxon>Dothideomycetes</taxon>
        <taxon>Pleosporomycetidae</taxon>
        <taxon>Aulographales</taxon>
        <taxon>Aulographaceae</taxon>
    </lineage>
</organism>
<feature type="compositionally biased region" description="Polar residues" evidence="1">
    <location>
        <begin position="390"/>
        <end position="402"/>
    </location>
</feature>
<feature type="region of interest" description="Disordered" evidence="1">
    <location>
        <begin position="807"/>
        <end position="826"/>
    </location>
</feature>
<feature type="compositionally biased region" description="Low complexity" evidence="1">
    <location>
        <begin position="1195"/>
        <end position="1214"/>
    </location>
</feature>
<feature type="compositionally biased region" description="Low complexity" evidence="1">
    <location>
        <begin position="443"/>
        <end position="453"/>
    </location>
</feature>
<feature type="compositionally biased region" description="Pro residues" evidence="1">
    <location>
        <begin position="1019"/>
        <end position="1029"/>
    </location>
</feature>
<feature type="region of interest" description="Disordered" evidence="1">
    <location>
        <begin position="776"/>
        <end position="802"/>
    </location>
</feature>
<proteinExistence type="predicted"/>
<dbReference type="EMBL" id="ML977153">
    <property type="protein sequence ID" value="KAF1987164.1"/>
    <property type="molecule type" value="Genomic_DNA"/>
</dbReference>
<evidence type="ECO:0000313" key="2">
    <source>
        <dbReference type="EMBL" id="KAF1987164.1"/>
    </source>
</evidence>
<keyword evidence="3" id="KW-1185">Reference proteome</keyword>
<accession>A0A6G1H272</accession>
<feature type="compositionally biased region" description="Pro residues" evidence="1">
    <location>
        <begin position="931"/>
        <end position="940"/>
    </location>
</feature>
<feature type="compositionally biased region" description="Low complexity" evidence="1">
    <location>
        <begin position="1030"/>
        <end position="1045"/>
    </location>
</feature>
<feature type="compositionally biased region" description="Polar residues" evidence="1">
    <location>
        <begin position="661"/>
        <end position="684"/>
    </location>
</feature>
<feature type="compositionally biased region" description="Basic and acidic residues" evidence="1">
    <location>
        <begin position="810"/>
        <end position="825"/>
    </location>
</feature>
<feature type="compositionally biased region" description="Polar residues" evidence="1">
    <location>
        <begin position="617"/>
        <end position="627"/>
    </location>
</feature>
<feature type="compositionally biased region" description="Polar residues" evidence="1">
    <location>
        <begin position="944"/>
        <end position="978"/>
    </location>
</feature>
<feature type="compositionally biased region" description="Polar residues" evidence="1">
    <location>
        <begin position="989"/>
        <end position="1009"/>
    </location>
</feature>
<gene>
    <name evidence="2" type="ORF">K402DRAFT_52400</name>
</gene>